<dbReference type="SMART" id="SM00477">
    <property type="entry name" value="NUC"/>
    <property type="match status" value="1"/>
</dbReference>
<dbReference type="Pfam" id="PF01223">
    <property type="entry name" value="Endonuclease_NS"/>
    <property type="match status" value="1"/>
</dbReference>
<feature type="domain" description="DNA/RNA non-specific endonuclease/pyrophosphatase/phosphodiesterase" evidence="4">
    <location>
        <begin position="94"/>
        <end position="335"/>
    </location>
</feature>
<evidence type="ECO:0000313" key="6">
    <source>
        <dbReference type="Proteomes" id="UP000315648"/>
    </source>
</evidence>
<accession>A0A556QJW4</accession>
<dbReference type="InterPro" id="IPR040255">
    <property type="entry name" value="Non-specific_endonuclease"/>
</dbReference>
<dbReference type="InterPro" id="IPR001604">
    <property type="entry name" value="Endo_G_ENPP1-like_dom"/>
</dbReference>
<proteinExistence type="predicted"/>
<name>A0A556QJW4_9BACT</name>
<evidence type="ECO:0000256" key="1">
    <source>
        <dbReference type="PIRSR" id="PIRSR640255-1"/>
    </source>
</evidence>
<feature type="domain" description="ENPP1-3/EXOG-like endonuclease/phosphodiesterase" evidence="3">
    <location>
        <begin position="95"/>
        <end position="335"/>
    </location>
</feature>
<evidence type="ECO:0008006" key="7">
    <source>
        <dbReference type="Google" id="ProtNLM"/>
    </source>
</evidence>
<dbReference type="Proteomes" id="UP000315648">
    <property type="component" value="Unassembled WGS sequence"/>
</dbReference>
<dbReference type="PANTHER" id="PTHR13966:SF5">
    <property type="entry name" value="ENDONUCLEASE G, MITOCHONDRIAL"/>
    <property type="match status" value="1"/>
</dbReference>
<dbReference type="GO" id="GO:0003676">
    <property type="term" value="F:nucleic acid binding"/>
    <property type="evidence" value="ECO:0007669"/>
    <property type="project" value="InterPro"/>
</dbReference>
<keyword evidence="2" id="KW-0479">Metal-binding</keyword>
<dbReference type="GO" id="GO:0046872">
    <property type="term" value="F:metal ion binding"/>
    <property type="evidence" value="ECO:0007669"/>
    <property type="project" value="UniProtKB-KW"/>
</dbReference>
<dbReference type="SMART" id="SM00892">
    <property type="entry name" value="Endonuclease_NS"/>
    <property type="match status" value="1"/>
</dbReference>
<dbReference type="AlphaFoldDB" id="A0A556QJW4"/>
<sequence length="356" mass="39816">MRGYLRWWIMVARRGPVECFALSGRWPHMKGFACAAIVWIVSMASVSAETRMVHSQPGAADKWTALQWTADEVNRFGGMPELRLPAGRTLVLARYLYYVSNYDVARRYPVWVAHVDRADSVLKYRGRKRGDWSRANDEFMPDAQVAGQSLKRKWQFATNESFTQANPPEIPVGEKGAEKITRGHLASNAEMKSLGEPEQGLQSQAESFSLANVVPQMQRNNAPIWAKLEDNCIEWAARMGGVSVISGPVYNLDPKGPVPMNRLLYTTGRDGVGLPIPTHFFKVVIARREGRLVAVGFLVPHRTDLTPADLDAFVVPIRKIEEITGLNFMPKLGGNDALELRADERWLGWLTETAGP</sequence>
<reference evidence="5 6" key="1">
    <citation type="submission" date="2019-07" db="EMBL/GenBank/DDBJ databases">
        <title>Description of 53C-WASEF.</title>
        <authorList>
            <person name="Pitt A."/>
            <person name="Hahn M.W."/>
        </authorList>
    </citation>
    <scope>NUCLEOTIDE SEQUENCE [LARGE SCALE GENOMIC DNA]</scope>
    <source>
        <strain evidence="5 6">53C-WASEF</strain>
    </source>
</reference>
<dbReference type="SUPFAM" id="SSF54060">
    <property type="entry name" value="His-Me finger endonucleases"/>
    <property type="match status" value="1"/>
</dbReference>
<gene>
    <name evidence="5" type="ORF">FPL22_12435</name>
</gene>
<dbReference type="PANTHER" id="PTHR13966">
    <property type="entry name" value="ENDONUCLEASE RELATED"/>
    <property type="match status" value="1"/>
</dbReference>
<dbReference type="InterPro" id="IPR044929">
    <property type="entry name" value="DNA/RNA_non-sp_Endonuclease_sf"/>
</dbReference>
<dbReference type="GO" id="GO:0016787">
    <property type="term" value="F:hydrolase activity"/>
    <property type="evidence" value="ECO:0007669"/>
    <property type="project" value="InterPro"/>
</dbReference>
<organism evidence="5 6">
    <name type="scientific">Rariglobus hedericola</name>
    <dbReference type="NCBI Taxonomy" id="2597822"/>
    <lineage>
        <taxon>Bacteria</taxon>
        <taxon>Pseudomonadati</taxon>
        <taxon>Verrucomicrobiota</taxon>
        <taxon>Opitutia</taxon>
        <taxon>Opitutales</taxon>
        <taxon>Opitutaceae</taxon>
        <taxon>Rariglobus</taxon>
    </lineage>
</organism>
<feature type="active site" description="Proton acceptor" evidence="1">
    <location>
        <position position="184"/>
    </location>
</feature>
<dbReference type="InterPro" id="IPR044925">
    <property type="entry name" value="His-Me_finger_sf"/>
</dbReference>
<dbReference type="GO" id="GO:0004519">
    <property type="term" value="F:endonuclease activity"/>
    <property type="evidence" value="ECO:0007669"/>
    <property type="project" value="TreeGrafter"/>
</dbReference>
<protein>
    <recommendedName>
        <fullName evidence="7">DNA/RNA non-specific endonuclease</fullName>
    </recommendedName>
</protein>
<dbReference type="EMBL" id="VMBG01000002">
    <property type="protein sequence ID" value="TSJ76919.1"/>
    <property type="molecule type" value="Genomic_DNA"/>
</dbReference>
<evidence type="ECO:0000259" key="3">
    <source>
        <dbReference type="SMART" id="SM00477"/>
    </source>
</evidence>
<evidence type="ECO:0000259" key="4">
    <source>
        <dbReference type="SMART" id="SM00892"/>
    </source>
</evidence>
<comment type="caution">
    <text evidence="5">The sequence shown here is derived from an EMBL/GenBank/DDBJ whole genome shotgun (WGS) entry which is preliminary data.</text>
</comment>
<evidence type="ECO:0000313" key="5">
    <source>
        <dbReference type="EMBL" id="TSJ76919.1"/>
    </source>
</evidence>
<dbReference type="InterPro" id="IPR020821">
    <property type="entry name" value="ENPP1-3/EXOG-like_nuc-like"/>
</dbReference>
<dbReference type="Gene3D" id="3.40.570.10">
    <property type="entry name" value="Extracellular Endonuclease, subunit A"/>
    <property type="match status" value="1"/>
</dbReference>
<dbReference type="OrthoDB" id="9811262at2"/>
<keyword evidence="6" id="KW-1185">Reference proteome</keyword>
<evidence type="ECO:0000256" key="2">
    <source>
        <dbReference type="PIRSR" id="PIRSR640255-2"/>
    </source>
</evidence>
<feature type="binding site" evidence="2">
    <location>
        <position position="221"/>
    </location>
    <ligand>
        <name>Mg(2+)</name>
        <dbReference type="ChEBI" id="CHEBI:18420"/>
        <note>catalytic</note>
    </ligand>
</feature>